<proteinExistence type="predicted"/>
<evidence type="ECO:0000256" key="1">
    <source>
        <dbReference type="SAM" id="SignalP"/>
    </source>
</evidence>
<protein>
    <recommendedName>
        <fullName evidence="2">Outer membrane protein beta-barrel domain-containing protein</fullName>
    </recommendedName>
</protein>
<dbReference type="AlphaFoldDB" id="A0A0E9LV46"/>
<feature type="domain" description="Outer membrane protein beta-barrel" evidence="2">
    <location>
        <begin position="29"/>
        <end position="217"/>
    </location>
</feature>
<dbReference type="STRING" id="1236989.JCM15548_11282"/>
<feature type="chain" id="PRO_5002428348" description="Outer membrane protein beta-barrel domain-containing protein" evidence="1">
    <location>
        <begin position="21"/>
        <end position="243"/>
    </location>
</feature>
<dbReference type="Proteomes" id="UP000032900">
    <property type="component" value="Unassembled WGS sequence"/>
</dbReference>
<sequence length="243" mass="28069">MKLIPFILFLSLLSTGEILAQDLKKVNYQIDFGTTLSMPYKKTIEVWPELENHPETNFSADWGYFFEMILSVPINSRNSILTGLNYSYFSTKINDRNGSFEHRGTISNSYITLPLMFKYRFSEEIPVSIASGPYLSFLVGAKEKGYTHFDSSKLDTDTPDPIFEPLEPTQEYNRDVKENYASTDYGLAIQLDYEISVREKYNILLLTRFNYGLKDVITSNLDTQNTASYWKNYSFMFGAGFKF</sequence>
<gene>
    <name evidence="3" type="ORF">JCM15548_11282</name>
</gene>
<keyword evidence="4" id="KW-1185">Reference proteome</keyword>
<dbReference type="Pfam" id="PF13568">
    <property type="entry name" value="OMP_b-brl_2"/>
    <property type="match status" value="1"/>
</dbReference>
<evidence type="ECO:0000259" key="2">
    <source>
        <dbReference type="Pfam" id="PF13568"/>
    </source>
</evidence>
<feature type="signal peptide" evidence="1">
    <location>
        <begin position="1"/>
        <end position="20"/>
    </location>
</feature>
<organism evidence="3 4">
    <name type="scientific">Geofilum rubicundum JCM 15548</name>
    <dbReference type="NCBI Taxonomy" id="1236989"/>
    <lineage>
        <taxon>Bacteria</taxon>
        <taxon>Pseudomonadati</taxon>
        <taxon>Bacteroidota</taxon>
        <taxon>Bacteroidia</taxon>
        <taxon>Marinilabiliales</taxon>
        <taxon>Marinilabiliaceae</taxon>
        <taxon>Geofilum</taxon>
    </lineage>
</organism>
<comment type="caution">
    <text evidence="3">The sequence shown here is derived from an EMBL/GenBank/DDBJ whole genome shotgun (WGS) entry which is preliminary data.</text>
</comment>
<evidence type="ECO:0000313" key="3">
    <source>
        <dbReference type="EMBL" id="GAO29124.1"/>
    </source>
</evidence>
<dbReference type="OrthoDB" id="1119307at2"/>
<dbReference type="EMBL" id="BAZW01000006">
    <property type="protein sequence ID" value="GAO29124.1"/>
    <property type="molecule type" value="Genomic_DNA"/>
</dbReference>
<keyword evidence="1" id="KW-0732">Signal</keyword>
<name>A0A0E9LV46_9BACT</name>
<dbReference type="RefSeq" id="WP_062122977.1">
    <property type="nucleotide sequence ID" value="NZ_BAZW01000006.1"/>
</dbReference>
<dbReference type="InterPro" id="IPR025665">
    <property type="entry name" value="Beta-barrel_OMP_2"/>
</dbReference>
<accession>A0A0E9LV46</accession>
<reference evidence="3 4" key="1">
    <citation type="journal article" date="2015" name="Microbes Environ.">
        <title>Distribution and evolution of nitrogen fixation genes in the phylum bacteroidetes.</title>
        <authorList>
            <person name="Inoue J."/>
            <person name="Oshima K."/>
            <person name="Suda W."/>
            <person name="Sakamoto M."/>
            <person name="Iino T."/>
            <person name="Noda S."/>
            <person name="Hongoh Y."/>
            <person name="Hattori M."/>
            <person name="Ohkuma M."/>
        </authorList>
    </citation>
    <scope>NUCLEOTIDE SEQUENCE [LARGE SCALE GENOMIC DNA]</scope>
    <source>
        <strain evidence="3">JCM 15548</strain>
    </source>
</reference>
<evidence type="ECO:0000313" key="4">
    <source>
        <dbReference type="Proteomes" id="UP000032900"/>
    </source>
</evidence>